<dbReference type="AlphaFoldDB" id="A0A1T4L3T6"/>
<accession>A0A1T4L3T6</accession>
<dbReference type="Proteomes" id="UP000189933">
    <property type="component" value="Unassembled WGS sequence"/>
</dbReference>
<dbReference type="EMBL" id="FUXM01000001">
    <property type="protein sequence ID" value="SJZ49364.1"/>
    <property type="molecule type" value="Genomic_DNA"/>
</dbReference>
<evidence type="ECO:0000256" key="1">
    <source>
        <dbReference type="SAM" id="Phobius"/>
    </source>
</evidence>
<keyword evidence="1" id="KW-1133">Transmembrane helix</keyword>
<protein>
    <recommendedName>
        <fullName evidence="4">Major Facilitator Superfamily protein</fullName>
    </recommendedName>
</protein>
<dbReference type="RefSeq" id="WP_078664171.1">
    <property type="nucleotide sequence ID" value="NZ_FUXM01000001.1"/>
</dbReference>
<evidence type="ECO:0000313" key="3">
    <source>
        <dbReference type="Proteomes" id="UP000189933"/>
    </source>
</evidence>
<reference evidence="3" key="1">
    <citation type="submission" date="2017-02" db="EMBL/GenBank/DDBJ databases">
        <authorList>
            <person name="Varghese N."/>
            <person name="Submissions S."/>
        </authorList>
    </citation>
    <scope>NUCLEOTIDE SEQUENCE [LARGE SCALE GENOMIC DNA]</scope>
    <source>
        <strain evidence="3">DSM 16521</strain>
    </source>
</reference>
<keyword evidence="3" id="KW-1185">Reference proteome</keyword>
<evidence type="ECO:0000313" key="2">
    <source>
        <dbReference type="EMBL" id="SJZ49364.1"/>
    </source>
</evidence>
<keyword evidence="1" id="KW-0472">Membrane</keyword>
<organism evidence="2 3">
    <name type="scientific">Carboxydocella sporoproducens DSM 16521</name>
    <dbReference type="NCBI Taxonomy" id="1121270"/>
    <lineage>
        <taxon>Bacteria</taxon>
        <taxon>Bacillati</taxon>
        <taxon>Bacillota</taxon>
        <taxon>Clostridia</taxon>
        <taxon>Eubacteriales</taxon>
        <taxon>Clostridiales Family XVI. Incertae Sedis</taxon>
        <taxon>Carboxydocella</taxon>
    </lineage>
</organism>
<gene>
    <name evidence="2" type="ORF">SAMN02745885_00005</name>
</gene>
<feature type="transmembrane region" description="Helical" evidence="1">
    <location>
        <begin position="34"/>
        <end position="56"/>
    </location>
</feature>
<evidence type="ECO:0008006" key="4">
    <source>
        <dbReference type="Google" id="ProtNLM"/>
    </source>
</evidence>
<dbReference type="SUPFAM" id="SSF103473">
    <property type="entry name" value="MFS general substrate transporter"/>
    <property type="match status" value="1"/>
</dbReference>
<dbReference type="Gene3D" id="1.20.1250.20">
    <property type="entry name" value="MFS general substrate transporter like domains"/>
    <property type="match status" value="1"/>
</dbReference>
<sequence length="93" mass="10069">MSCGFLLLAQFFGQMGRGMFEVLYNLLLLKYGYTTAFAGQVIGLSAAVTAVMMPLAGRLGDRRGRRTLHILDGPDECCPSAGAKYYPDGSGRR</sequence>
<proteinExistence type="predicted"/>
<keyword evidence="1" id="KW-0812">Transmembrane</keyword>
<dbReference type="InterPro" id="IPR036259">
    <property type="entry name" value="MFS_trans_sf"/>
</dbReference>
<name>A0A1T4L3T6_9FIRM</name>